<dbReference type="PANTHER" id="PTHR43482:SF1">
    <property type="entry name" value="PROTEIN AST1-RELATED"/>
    <property type="match status" value="1"/>
</dbReference>
<feature type="compositionally biased region" description="Low complexity" evidence="1">
    <location>
        <begin position="106"/>
        <end position="117"/>
    </location>
</feature>
<dbReference type="Proteomes" id="UP001179952">
    <property type="component" value="Unassembled WGS sequence"/>
</dbReference>
<evidence type="ECO:0000256" key="1">
    <source>
        <dbReference type="SAM" id="MobiDB-lite"/>
    </source>
</evidence>
<dbReference type="InterPro" id="IPR036291">
    <property type="entry name" value="NAD(P)-bd_dom_sf"/>
</dbReference>
<organism evidence="2 3">
    <name type="scientific">Acorus gramineus</name>
    <name type="common">Dwarf sweet flag</name>
    <dbReference type="NCBI Taxonomy" id="55184"/>
    <lineage>
        <taxon>Eukaryota</taxon>
        <taxon>Viridiplantae</taxon>
        <taxon>Streptophyta</taxon>
        <taxon>Embryophyta</taxon>
        <taxon>Tracheophyta</taxon>
        <taxon>Spermatophyta</taxon>
        <taxon>Magnoliopsida</taxon>
        <taxon>Liliopsida</taxon>
        <taxon>Acoraceae</taxon>
        <taxon>Acorus</taxon>
    </lineage>
</organism>
<feature type="compositionally biased region" description="Pro residues" evidence="1">
    <location>
        <begin position="118"/>
        <end position="127"/>
    </location>
</feature>
<dbReference type="PANTHER" id="PTHR43482">
    <property type="entry name" value="PROTEIN AST1-RELATED"/>
    <property type="match status" value="1"/>
</dbReference>
<dbReference type="Gene3D" id="3.40.50.720">
    <property type="entry name" value="NAD(P)-binding Rossmann-like Domain"/>
    <property type="match status" value="1"/>
</dbReference>
<dbReference type="AlphaFoldDB" id="A0AAV9B0J1"/>
<evidence type="ECO:0000313" key="2">
    <source>
        <dbReference type="EMBL" id="KAK1269799.1"/>
    </source>
</evidence>
<reference evidence="2" key="2">
    <citation type="submission" date="2023-06" db="EMBL/GenBank/DDBJ databases">
        <authorList>
            <person name="Ma L."/>
            <person name="Liu K.-W."/>
            <person name="Li Z."/>
            <person name="Hsiao Y.-Y."/>
            <person name="Qi Y."/>
            <person name="Fu T."/>
            <person name="Tang G."/>
            <person name="Zhang D."/>
            <person name="Sun W.-H."/>
            <person name="Liu D.-K."/>
            <person name="Li Y."/>
            <person name="Chen G.-Z."/>
            <person name="Liu X.-D."/>
            <person name="Liao X.-Y."/>
            <person name="Jiang Y.-T."/>
            <person name="Yu X."/>
            <person name="Hao Y."/>
            <person name="Huang J."/>
            <person name="Zhao X.-W."/>
            <person name="Ke S."/>
            <person name="Chen Y.-Y."/>
            <person name="Wu W.-L."/>
            <person name="Hsu J.-L."/>
            <person name="Lin Y.-F."/>
            <person name="Huang M.-D."/>
            <person name="Li C.-Y."/>
            <person name="Huang L."/>
            <person name="Wang Z.-W."/>
            <person name="Zhao X."/>
            <person name="Zhong W.-Y."/>
            <person name="Peng D.-H."/>
            <person name="Ahmad S."/>
            <person name="Lan S."/>
            <person name="Zhang J.-S."/>
            <person name="Tsai W.-C."/>
            <person name="Van De Peer Y."/>
            <person name="Liu Z.-J."/>
        </authorList>
    </citation>
    <scope>NUCLEOTIDE SEQUENCE</scope>
    <source>
        <strain evidence="2">SCP</strain>
        <tissue evidence="2">Leaves</tissue>
    </source>
</reference>
<evidence type="ECO:0008006" key="4">
    <source>
        <dbReference type="Google" id="ProtNLM"/>
    </source>
</evidence>
<name>A0AAV9B0J1_ACOGR</name>
<keyword evidence="3" id="KW-1185">Reference proteome</keyword>
<protein>
    <recommendedName>
        <fullName evidence="4">Alcohol dehydrogenase-like C-terminal domain-containing protein</fullName>
    </recommendedName>
</protein>
<gene>
    <name evidence="2" type="ORF">QJS04_geneDACA008259</name>
</gene>
<dbReference type="SUPFAM" id="SSF51735">
    <property type="entry name" value="NAD(P)-binding Rossmann-fold domains"/>
    <property type="match status" value="1"/>
</dbReference>
<proteinExistence type="predicted"/>
<sequence>MDICPYGVTPEQRVLVIGGGGAVGLSAIQLAVATGCSVSTACGSQSIDRVKSVGAEDVIDYTAERGMDLISRDKGMRYLQQGSLVGAAAEVALTDLVTITGGQKARSTPESSSISSSPNPPRPPPSPRCRLSSPSVAASLVLRHRDHQRRNLLPPPLLRLYCLQ</sequence>
<reference evidence="2" key="1">
    <citation type="journal article" date="2023" name="Nat. Commun.">
        <title>Diploid and tetraploid genomes of Acorus and the evolution of monocots.</title>
        <authorList>
            <person name="Ma L."/>
            <person name="Liu K.W."/>
            <person name="Li Z."/>
            <person name="Hsiao Y.Y."/>
            <person name="Qi Y."/>
            <person name="Fu T."/>
            <person name="Tang G.D."/>
            <person name="Zhang D."/>
            <person name="Sun W.H."/>
            <person name="Liu D.K."/>
            <person name="Li Y."/>
            <person name="Chen G.Z."/>
            <person name="Liu X.D."/>
            <person name="Liao X.Y."/>
            <person name="Jiang Y.T."/>
            <person name="Yu X."/>
            <person name="Hao Y."/>
            <person name="Huang J."/>
            <person name="Zhao X.W."/>
            <person name="Ke S."/>
            <person name="Chen Y.Y."/>
            <person name="Wu W.L."/>
            <person name="Hsu J.L."/>
            <person name="Lin Y.F."/>
            <person name="Huang M.D."/>
            <person name="Li C.Y."/>
            <person name="Huang L."/>
            <person name="Wang Z.W."/>
            <person name="Zhao X."/>
            <person name="Zhong W.Y."/>
            <person name="Peng D.H."/>
            <person name="Ahmad S."/>
            <person name="Lan S."/>
            <person name="Zhang J.S."/>
            <person name="Tsai W.C."/>
            <person name="Van de Peer Y."/>
            <person name="Liu Z.J."/>
        </authorList>
    </citation>
    <scope>NUCLEOTIDE SEQUENCE</scope>
    <source>
        <strain evidence="2">SCP</strain>
    </source>
</reference>
<comment type="caution">
    <text evidence="2">The sequence shown here is derived from an EMBL/GenBank/DDBJ whole genome shotgun (WGS) entry which is preliminary data.</text>
</comment>
<dbReference type="EMBL" id="JAUJYN010000006">
    <property type="protein sequence ID" value="KAK1269799.1"/>
    <property type="molecule type" value="Genomic_DNA"/>
</dbReference>
<feature type="region of interest" description="Disordered" evidence="1">
    <location>
        <begin position="101"/>
        <end position="133"/>
    </location>
</feature>
<evidence type="ECO:0000313" key="3">
    <source>
        <dbReference type="Proteomes" id="UP001179952"/>
    </source>
</evidence>
<accession>A0AAV9B0J1</accession>
<dbReference type="InterPro" id="IPR052585">
    <property type="entry name" value="Lipid_raft_assoc_Zn_ADH"/>
</dbReference>